<reference evidence="5" key="1">
    <citation type="submission" date="2022-08" db="EMBL/GenBank/DDBJ databases">
        <authorList>
            <person name="Deng Y."/>
            <person name="Han X.-F."/>
            <person name="Zhang Y.-Q."/>
        </authorList>
    </citation>
    <scope>NUCLEOTIDE SEQUENCE</scope>
    <source>
        <strain evidence="5">CPCC 205716</strain>
    </source>
</reference>
<evidence type="ECO:0000313" key="6">
    <source>
        <dbReference type="Proteomes" id="UP001165580"/>
    </source>
</evidence>
<keyword evidence="3" id="KW-0804">Transcription</keyword>
<accession>A0ABT2GD31</accession>
<dbReference type="Pfam" id="PF00392">
    <property type="entry name" value="GntR"/>
    <property type="match status" value="1"/>
</dbReference>
<dbReference type="Pfam" id="PF07729">
    <property type="entry name" value="FCD"/>
    <property type="match status" value="1"/>
</dbReference>
<comment type="caution">
    <text evidence="5">The sequence shown here is derived from an EMBL/GenBank/DDBJ whole genome shotgun (WGS) entry which is preliminary data.</text>
</comment>
<dbReference type="InterPro" id="IPR000524">
    <property type="entry name" value="Tscrpt_reg_HTH_GntR"/>
</dbReference>
<dbReference type="PANTHER" id="PTHR43537">
    <property type="entry name" value="TRANSCRIPTIONAL REGULATOR, GNTR FAMILY"/>
    <property type="match status" value="1"/>
</dbReference>
<dbReference type="SUPFAM" id="SSF46785">
    <property type="entry name" value="Winged helix' DNA-binding domain"/>
    <property type="match status" value="1"/>
</dbReference>
<dbReference type="PROSITE" id="PS50949">
    <property type="entry name" value="HTH_GNTR"/>
    <property type="match status" value="1"/>
</dbReference>
<dbReference type="InterPro" id="IPR036390">
    <property type="entry name" value="WH_DNA-bd_sf"/>
</dbReference>
<dbReference type="SMART" id="SM00345">
    <property type="entry name" value="HTH_GNTR"/>
    <property type="match status" value="1"/>
</dbReference>
<dbReference type="Gene3D" id="1.10.10.10">
    <property type="entry name" value="Winged helix-like DNA-binding domain superfamily/Winged helix DNA-binding domain"/>
    <property type="match status" value="1"/>
</dbReference>
<dbReference type="RefSeq" id="WP_259485623.1">
    <property type="nucleotide sequence ID" value="NZ_JANTEZ010000002.1"/>
</dbReference>
<dbReference type="InterPro" id="IPR036388">
    <property type="entry name" value="WH-like_DNA-bd_sf"/>
</dbReference>
<feature type="domain" description="HTH gntR-type" evidence="4">
    <location>
        <begin position="16"/>
        <end position="83"/>
    </location>
</feature>
<keyword evidence="1" id="KW-0805">Transcription regulation</keyword>
<dbReference type="EMBL" id="JANTEZ010000002">
    <property type="protein sequence ID" value="MCS5714095.1"/>
    <property type="molecule type" value="Genomic_DNA"/>
</dbReference>
<dbReference type="PANTHER" id="PTHR43537:SF24">
    <property type="entry name" value="GLUCONATE OPERON TRANSCRIPTIONAL REPRESSOR"/>
    <property type="match status" value="1"/>
</dbReference>
<keyword evidence="6" id="KW-1185">Reference proteome</keyword>
<dbReference type="SUPFAM" id="SSF48008">
    <property type="entry name" value="GntR ligand-binding domain-like"/>
    <property type="match status" value="1"/>
</dbReference>
<dbReference type="Proteomes" id="UP001165580">
    <property type="component" value="Unassembled WGS sequence"/>
</dbReference>
<sequence length="235" mass="25725">MLEGQYLDSLGAAAGAPRPTEVHQHLRGLIMSGAIPPGRRINIDDAARQLSVSPTPVREALAGLESEGLVVKVPLRGYRTTELLTRDELIELYELRMLLEPAAAASAARRREEGDLAAFDRELETLSGHPAALPAGALSAHDERLHGLVFDTAGNRLISRTYARTHCHLHIFRLSYAGSYGHGTLDEHVEIVRAIRDADPERAAETMREHLDRSLGRVLDTVAGGRAERTEPGRR</sequence>
<protein>
    <submittedName>
        <fullName evidence="5">GntR family transcriptional regulator</fullName>
    </submittedName>
</protein>
<evidence type="ECO:0000256" key="2">
    <source>
        <dbReference type="ARBA" id="ARBA00023125"/>
    </source>
</evidence>
<evidence type="ECO:0000259" key="4">
    <source>
        <dbReference type="PROSITE" id="PS50949"/>
    </source>
</evidence>
<keyword evidence="2" id="KW-0238">DNA-binding</keyword>
<proteinExistence type="predicted"/>
<evidence type="ECO:0000256" key="1">
    <source>
        <dbReference type="ARBA" id="ARBA00023015"/>
    </source>
</evidence>
<dbReference type="InterPro" id="IPR011711">
    <property type="entry name" value="GntR_C"/>
</dbReference>
<dbReference type="Gene3D" id="1.20.120.530">
    <property type="entry name" value="GntR ligand-binding domain-like"/>
    <property type="match status" value="1"/>
</dbReference>
<evidence type="ECO:0000256" key="3">
    <source>
        <dbReference type="ARBA" id="ARBA00023163"/>
    </source>
</evidence>
<dbReference type="InterPro" id="IPR008920">
    <property type="entry name" value="TF_FadR/GntR_C"/>
</dbReference>
<evidence type="ECO:0000313" key="5">
    <source>
        <dbReference type="EMBL" id="MCS5714095.1"/>
    </source>
</evidence>
<name>A0ABT2GD31_9MICO</name>
<gene>
    <name evidence="5" type="ORF">NVV95_05960</name>
</gene>
<dbReference type="SMART" id="SM00895">
    <property type="entry name" value="FCD"/>
    <property type="match status" value="1"/>
</dbReference>
<organism evidence="5 6">
    <name type="scientific">Herbiconiux gentiana</name>
    <dbReference type="NCBI Taxonomy" id="2970912"/>
    <lineage>
        <taxon>Bacteria</taxon>
        <taxon>Bacillati</taxon>
        <taxon>Actinomycetota</taxon>
        <taxon>Actinomycetes</taxon>
        <taxon>Micrococcales</taxon>
        <taxon>Microbacteriaceae</taxon>
        <taxon>Herbiconiux</taxon>
    </lineage>
</organism>